<dbReference type="PANTHER" id="PTHR23325">
    <property type="entry name" value="SERUM RESPONSE FACTOR-BINDING"/>
    <property type="match status" value="1"/>
</dbReference>
<dbReference type="InterPro" id="IPR037393">
    <property type="entry name" value="Bud22/SRFB1"/>
</dbReference>
<dbReference type="Proteomes" id="UP001583177">
    <property type="component" value="Unassembled WGS sequence"/>
</dbReference>
<name>A0ABR3WUP3_9PEZI</name>
<evidence type="ECO:0000313" key="5">
    <source>
        <dbReference type="Proteomes" id="UP001583177"/>
    </source>
</evidence>
<reference evidence="4 5" key="1">
    <citation type="journal article" date="2024" name="IMA Fungus">
        <title>IMA Genome - F19 : A genome assembly and annotation guide to empower mycologists, including annotated draft genome sequences of Ceratocystis pirilliformis, Diaporthe australafricana, Fusarium ophioides, Paecilomyces lecythidis, and Sporothrix stenoceras.</title>
        <authorList>
            <person name="Aylward J."/>
            <person name="Wilson A.M."/>
            <person name="Visagie C.M."/>
            <person name="Spraker J."/>
            <person name="Barnes I."/>
            <person name="Buitendag C."/>
            <person name="Ceriani C."/>
            <person name="Del Mar Angel L."/>
            <person name="du Plessis D."/>
            <person name="Fuchs T."/>
            <person name="Gasser K."/>
            <person name="Kramer D."/>
            <person name="Li W."/>
            <person name="Munsamy K."/>
            <person name="Piso A."/>
            <person name="Price J.L."/>
            <person name="Sonnekus B."/>
            <person name="Thomas C."/>
            <person name="van der Nest A."/>
            <person name="van Dijk A."/>
            <person name="van Heerden A."/>
            <person name="van Vuuren N."/>
            <person name="Yilmaz N."/>
            <person name="Duong T.A."/>
            <person name="van der Merwe N.A."/>
            <person name="Wingfield M.J."/>
            <person name="Wingfield B.D."/>
        </authorList>
    </citation>
    <scope>NUCLEOTIDE SEQUENCE [LARGE SCALE GENOMIC DNA]</scope>
    <source>
        <strain evidence="4 5">CMW 18300</strain>
    </source>
</reference>
<gene>
    <name evidence="4" type="ORF">Daus18300_006427</name>
</gene>
<feature type="compositionally biased region" description="Basic and acidic residues" evidence="2">
    <location>
        <begin position="378"/>
        <end position="415"/>
    </location>
</feature>
<keyword evidence="5" id="KW-1185">Reference proteome</keyword>
<evidence type="ECO:0000256" key="1">
    <source>
        <dbReference type="ARBA" id="ARBA00023054"/>
    </source>
</evidence>
<dbReference type="EMBL" id="JAWRVE010000051">
    <property type="protein sequence ID" value="KAL1867308.1"/>
    <property type="molecule type" value="Genomic_DNA"/>
</dbReference>
<dbReference type="InterPro" id="IPR015158">
    <property type="entry name" value="Bud22_dom"/>
</dbReference>
<feature type="region of interest" description="Disordered" evidence="2">
    <location>
        <begin position="144"/>
        <end position="484"/>
    </location>
</feature>
<feature type="region of interest" description="Disordered" evidence="2">
    <location>
        <begin position="26"/>
        <end position="49"/>
    </location>
</feature>
<evidence type="ECO:0000256" key="2">
    <source>
        <dbReference type="SAM" id="MobiDB-lite"/>
    </source>
</evidence>
<feature type="compositionally biased region" description="Acidic residues" evidence="2">
    <location>
        <begin position="235"/>
        <end position="271"/>
    </location>
</feature>
<feature type="compositionally biased region" description="Basic and acidic residues" evidence="2">
    <location>
        <begin position="441"/>
        <end position="471"/>
    </location>
</feature>
<organism evidence="4 5">
    <name type="scientific">Diaporthe australafricana</name>
    <dbReference type="NCBI Taxonomy" id="127596"/>
    <lineage>
        <taxon>Eukaryota</taxon>
        <taxon>Fungi</taxon>
        <taxon>Dikarya</taxon>
        <taxon>Ascomycota</taxon>
        <taxon>Pezizomycotina</taxon>
        <taxon>Sordariomycetes</taxon>
        <taxon>Sordariomycetidae</taxon>
        <taxon>Diaporthales</taxon>
        <taxon>Diaporthaceae</taxon>
        <taxon>Diaporthe</taxon>
    </lineage>
</organism>
<feature type="domain" description="Bud22" evidence="3">
    <location>
        <begin position="14"/>
        <end position="484"/>
    </location>
</feature>
<evidence type="ECO:0000259" key="3">
    <source>
        <dbReference type="Pfam" id="PF09073"/>
    </source>
</evidence>
<evidence type="ECO:0000313" key="4">
    <source>
        <dbReference type="EMBL" id="KAL1867308.1"/>
    </source>
</evidence>
<comment type="caution">
    <text evidence="4">The sequence shown here is derived from an EMBL/GenBank/DDBJ whole genome shotgun (WGS) entry which is preliminary data.</text>
</comment>
<dbReference type="Pfam" id="PF09073">
    <property type="entry name" value="BUD22"/>
    <property type="match status" value="1"/>
</dbReference>
<proteinExistence type="predicted"/>
<keyword evidence="1" id="KW-0175">Coiled coil</keyword>
<dbReference type="PANTHER" id="PTHR23325:SF1">
    <property type="entry name" value="SERUM RESPONSE FACTOR-BINDING PROTEIN 1"/>
    <property type="match status" value="1"/>
</dbReference>
<feature type="compositionally biased region" description="Basic and acidic residues" evidence="2">
    <location>
        <begin position="153"/>
        <end position="189"/>
    </location>
</feature>
<accession>A0ABR3WUP3</accession>
<feature type="compositionally biased region" description="Basic and acidic residues" evidence="2">
    <location>
        <begin position="220"/>
        <end position="229"/>
    </location>
</feature>
<sequence length="484" mass="53577">MPKRKRDDLQEKLEQHSTALSRALKVAKGFERQRMAKRQRDPKSTREKRGRIEKEIEVLKSLDLHSVAHAHLCSALLRIKAVVESPRLPEEVKNGVPKPELSEEERAALHNVTSGLYNQPKVRAVLEAAVADICRVLQVPVPDKKGKLKRGDKKSEPATRKDPEEQAADRTVKNAPEEKKAKREEKPVKNEAVSGDELSDDEESEWGGLSEDGLEDEEIVEKALSRFNDRLGGFDSDDNAGSDGEEDYDTANEELDPMEITDESASEESEGDQPGTQYELDEDGSSDSEEGLGSGSGSGSGSESESESESDSDVSAISPPPKALRKNLEKVDQIRSQGGTLPSLMGGYISGSESDASDIDVAPAARKNRRGQRARQAIWEKKFKEKAKHLGQEKPGRDSGWDLKRGAVDGTERTPWKKGIKTPFERRPDGQNNEEEYAAAEPRRPRPPTKKDDEGPLHPSWEARKKAKEAQETAAYQGKKITFD</sequence>
<feature type="compositionally biased region" description="Acidic residues" evidence="2">
    <location>
        <begin position="279"/>
        <end position="290"/>
    </location>
</feature>
<feature type="compositionally biased region" description="Basic and acidic residues" evidence="2">
    <location>
        <begin position="28"/>
        <end position="49"/>
    </location>
</feature>
<protein>
    <recommendedName>
        <fullName evidence="3">Bud22 domain-containing protein</fullName>
    </recommendedName>
</protein>